<dbReference type="GO" id="GO:0016746">
    <property type="term" value="F:acyltransferase activity"/>
    <property type="evidence" value="ECO:0007669"/>
    <property type="project" value="UniProtKB-KW"/>
</dbReference>
<keyword evidence="2" id="KW-0012">Acyltransferase</keyword>
<dbReference type="PANTHER" id="PTHR23416">
    <property type="entry name" value="SIALIC ACID SYNTHASE-RELATED"/>
    <property type="match status" value="1"/>
</dbReference>
<dbReference type="InterPro" id="IPR011004">
    <property type="entry name" value="Trimer_LpxA-like_sf"/>
</dbReference>
<keyword evidence="1" id="KW-0812">Transmembrane</keyword>
<keyword evidence="1" id="KW-0472">Membrane</keyword>
<keyword evidence="2" id="KW-0808">Transferase</keyword>
<comment type="caution">
    <text evidence="2">The sequence shown here is derived from an EMBL/GenBank/DDBJ whole genome shotgun (WGS) entry which is preliminary data.</text>
</comment>
<protein>
    <submittedName>
        <fullName evidence="2">Acyltransferase</fullName>
    </submittedName>
</protein>
<dbReference type="EMBL" id="JBGLYH010000017">
    <property type="protein sequence ID" value="MEZ7196686.1"/>
    <property type="molecule type" value="Genomic_DNA"/>
</dbReference>
<dbReference type="SUPFAM" id="SSF51161">
    <property type="entry name" value="Trimeric LpxA-like enzymes"/>
    <property type="match status" value="1"/>
</dbReference>
<organism evidence="2 3">
    <name type="scientific">Pseudodesulfovibrio karagichevae</name>
    <dbReference type="NCBI Taxonomy" id="3239305"/>
    <lineage>
        <taxon>Bacteria</taxon>
        <taxon>Pseudomonadati</taxon>
        <taxon>Thermodesulfobacteriota</taxon>
        <taxon>Desulfovibrionia</taxon>
        <taxon>Desulfovibrionales</taxon>
        <taxon>Desulfovibrionaceae</taxon>
    </lineage>
</organism>
<evidence type="ECO:0000256" key="1">
    <source>
        <dbReference type="SAM" id="Phobius"/>
    </source>
</evidence>
<gene>
    <name evidence="2" type="ORF">AB6M95_08005</name>
</gene>
<keyword evidence="1" id="KW-1133">Transmembrane helix</keyword>
<dbReference type="Gene3D" id="2.160.10.10">
    <property type="entry name" value="Hexapeptide repeat proteins"/>
    <property type="match status" value="1"/>
</dbReference>
<evidence type="ECO:0000313" key="3">
    <source>
        <dbReference type="Proteomes" id="UP001568698"/>
    </source>
</evidence>
<feature type="transmembrane region" description="Helical" evidence="1">
    <location>
        <begin position="34"/>
        <end position="56"/>
    </location>
</feature>
<dbReference type="RefSeq" id="WP_371386211.1">
    <property type="nucleotide sequence ID" value="NZ_JBGLYH010000017.1"/>
</dbReference>
<keyword evidence="3" id="KW-1185">Reference proteome</keyword>
<evidence type="ECO:0000313" key="2">
    <source>
        <dbReference type="EMBL" id="MEZ7196686.1"/>
    </source>
</evidence>
<dbReference type="Proteomes" id="UP001568698">
    <property type="component" value="Unassembled WGS sequence"/>
</dbReference>
<reference evidence="2 3" key="1">
    <citation type="submission" date="2024-08" db="EMBL/GenBank/DDBJ databases">
        <title>Sulfate-reducing bacteria isolated from formation water of the oil field in Kazakhstan and description of Pseudodesulfovibrio sp.</title>
        <authorList>
            <person name="Bidzhieva S.K."/>
            <person name="Tourova T.P."/>
            <person name="Grouzdev D.S."/>
            <person name="Beletsky A.V."/>
            <person name="Sokolova D.S."/>
            <person name="Samigullina S.R."/>
            <person name="Poltaraus A.B."/>
            <person name="Avtukh A.N."/>
            <person name="Tereshina V.M."/>
            <person name="Zhaparov N.S."/>
            <person name="Mardanov A.V."/>
            <person name="Nazina T.N."/>
        </authorList>
    </citation>
    <scope>NUCLEOTIDE SEQUENCE [LARGE SCALE GENOMIC DNA]</scope>
    <source>
        <strain evidence="2 3">9FUS</strain>
    </source>
</reference>
<sequence>MMRCLARKLVMLAATLLVLPAILVVKVAGGNRSFVFFGQLLALVPGLTGSFLRLAYYAQTLERCSTRGEIGFGSYYSHRASSFGHGCYIGAYCIIGMVDMGDHVTIGSQVSLLSGKKQHNFEQLDVPIQQQGGEFEKISIGRNCWIGNGSVVMSNLGSQVVVGAGSVVAKDFGDRVVVAGNPAKILKTIGDR</sequence>
<dbReference type="InterPro" id="IPR051159">
    <property type="entry name" value="Hexapeptide_acetyltransf"/>
</dbReference>
<proteinExistence type="predicted"/>
<accession>A0ABV4K136</accession>
<name>A0ABV4K136_9BACT</name>